<feature type="domain" description="Lipocalin/cytosolic fatty-acid binding" evidence="3">
    <location>
        <begin position="42"/>
        <end position="186"/>
    </location>
</feature>
<accession>A0A286EH72</accession>
<proteinExistence type="inferred from homology"/>
<dbReference type="PANTHER" id="PTHR10612">
    <property type="entry name" value="APOLIPOPROTEIN D"/>
    <property type="match status" value="1"/>
</dbReference>
<dbReference type="InterPro" id="IPR047202">
    <property type="entry name" value="Lipocalin_Blc-like_dom"/>
</dbReference>
<name>A0A286EH72_9NEIS</name>
<comment type="similarity">
    <text evidence="1 2">Belongs to the calycin superfamily. Lipocalin family.</text>
</comment>
<dbReference type="EMBL" id="OCNF01000024">
    <property type="protein sequence ID" value="SOD70267.1"/>
    <property type="molecule type" value="Genomic_DNA"/>
</dbReference>
<dbReference type="PROSITE" id="PS00213">
    <property type="entry name" value="LIPOCALIN"/>
    <property type="match status" value="1"/>
</dbReference>
<keyword evidence="2 4" id="KW-0449">Lipoprotein</keyword>
<dbReference type="SUPFAM" id="SSF50814">
    <property type="entry name" value="Lipocalins"/>
    <property type="match status" value="1"/>
</dbReference>
<comment type="function">
    <text evidence="2">Involved in the storage or transport of lipids necessary for membrane maintenance under stressful conditions. Displays a binding preference for lysophospholipids.</text>
</comment>
<evidence type="ECO:0000313" key="4">
    <source>
        <dbReference type="EMBL" id="SOD70267.1"/>
    </source>
</evidence>
<evidence type="ECO:0000313" key="5">
    <source>
        <dbReference type="Proteomes" id="UP000219669"/>
    </source>
</evidence>
<keyword evidence="2" id="KW-0998">Cell outer membrane</keyword>
<keyword evidence="2" id="KW-0446">Lipid-binding</keyword>
<dbReference type="GO" id="GO:0008289">
    <property type="term" value="F:lipid binding"/>
    <property type="evidence" value="ECO:0007669"/>
    <property type="project" value="UniProtKB-UniRule"/>
</dbReference>
<dbReference type="PANTHER" id="PTHR10612:SF34">
    <property type="entry name" value="APOLIPOPROTEIN D"/>
    <property type="match status" value="1"/>
</dbReference>
<sequence length="187" mass="21164">MKIPKNTLLSCLLSLMIAPSFAQTPTASAPQKPQSVQSVAKIDVARYMGTWHEIARLPLIYQEKCLGDVQAHYTLQADNTVQIINSCRQANGDVAQSVGKAWLQNQGGSQLKVSFLPKILRWLPIGRGDYWILRLDTDYQTVLIGTPNRQYLWVLSRSPKLDERVLQDYLQTAREQGFDLRQLIVNP</sequence>
<dbReference type="RefSeq" id="WP_097115001.1">
    <property type="nucleotide sequence ID" value="NZ_CP083931.1"/>
</dbReference>
<dbReference type="CDD" id="cd19438">
    <property type="entry name" value="lipocalin_Blc-like"/>
    <property type="match status" value="1"/>
</dbReference>
<dbReference type="Gene3D" id="2.40.128.20">
    <property type="match status" value="1"/>
</dbReference>
<keyword evidence="2" id="KW-0472">Membrane</keyword>
<dbReference type="InterPro" id="IPR022271">
    <property type="entry name" value="Lipocalin_ApoD"/>
</dbReference>
<dbReference type="OrthoDB" id="9793905at2"/>
<gene>
    <name evidence="4" type="ORF">SAMN02746062_02049</name>
</gene>
<organism evidence="4 5">
    <name type="scientific">Alysiella filiformis DSM 16848</name>
    <dbReference type="NCBI Taxonomy" id="1120981"/>
    <lineage>
        <taxon>Bacteria</taxon>
        <taxon>Pseudomonadati</taxon>
        <taxon>Pseudomonadota</taxon>
        <taxon>Betaproteobacteria</taxon>
        <taxon>Neisseriales</taxon>
        <taxon>Neisseriaceae</taxon>
        <taxon>Alysiella</taxon>
    </lineage>
</organism>
<dbReference type="GO" id="GO:0006950">
    <property type="term" value="P:response to stress"/>
    <property type="evidence" value="ECO:0007669"/>
    <property type="project" value="UniProtKB-ARBA"/>
</dbReference>
<reference evidence="4 5" key="1">
    <citation type="submission" date="2017-09" db="EMBL/GenBank/DDBJ databases">
        <authorList>
            <person name="Ehlers B."/>
            <person name="Leendertz F.H."/>
        </authorList>
    </citation>
    <scope>NUCLEOTIDE SEQUENCE [LARGE SCALE GENOMIC DNA]</scope>
    <source>
        <strain evidence="4 5">DSM 16848</strain>
    </source>
</reference>
<dbReference type="Pfam" id="PF08212">
    <property type="entry name" value="Lipocalin_2"/>
    <property type="match status" value="1"/>
</dbReference>
<dbReference type="Proteomes" id="UP000219669">
    <property type="component" value="Unassembled WGS sequence"/>
</dbReference>
<dbReference type="InterPro" id="IPR000566">
    <property type="entry name" value="Lipocln_cytosolic_FA-bd_dom"/>
</dbReference>
<keyword evidence="5" id="KW-1185">Reference proteome</keyword>
<feature type="signal peptide" evidence="2">
    <location>
        <begin position="1"/>
        <end position="22"/>
    </location>
</feature>
<dbReference type="InterPro" id="IPR022272">
    <property type="entry name" value="Lipocalin_CS"/>
</dbReference>
<comment type="subunit">
    <text evidence="2">Homodimer.</text>
</comment>
<dbReference type="GO" id="GO:0009279">
    <property type="term" value="C:cell outer membrane"/>
    <property type="evidence" value="ECO:0007669"/>
    <property type="project" value="UniProtKB-SubCell"/>
</dbReference>
<feature type="chain" id="PRO_5013433524" description="Outer membrane lipoprotein Blc" evidence="2">
    <location>
        <begin position="23"/>
        <end position="187"/>
    </location>
</feature>
<keyword evidence="2" id="KW-0732">Signal</keyword>
<dbReference type="AlphaFoldDB" id="A0A286EH72"/>
<evidence type="ECO:0000259" key="3">
    <source>
        <dbReference type="Pfam" id="PF08212"/>
    </source>
</evidence>
<dbReference type="InterPro" id="IPR012674">
    <property type="entry name" value="Calycin"/>
</dbReference>
<dbReference type="InterPro" id="IPR002446">
    <property type="entry name" value="Lipocalin_bac"/>
</dbReference>
<comment type="subcellular location">
    <subcellularLocation>
        <location evidence="2">Cell outer membrane</location>
    </subcellularLocation>
</comment>
<evidence type="ECO:0000256" key="1">
    <source>
        <dbReference type="ARBA" id="ARBA00006889"/>
    </source>
</evidence>
<evidence type="ECO:0000256" key="2">
    <source>
        <dbReference type="PIRNR" id="PIRNR036893"/>
    </source>
</evidence>
<protein>
    <recommendedName>
        <fullName evidence="2">Outer membrane lipoprotein Blc</fullName>
    </recommendedName>
</protein>
<dbReference type="PRINTS" id="PR01171">
    <property type="entry name" value="BCTLIPOCALIN"/>
</dbReference>
<dbReference type="PIRSF" id="PIRSF036893">
    <property type="entry name" value="Lipocalin_ApoD"/>
    <property type="match status" value="1"/>
</dbReference>